<evidence type="ECO:0000313" key="2">
    <source>
        <dbReference type="EMBL" id="MBP2707762.1"/>
    </source>
</evidence>
<sequence length="384" mass="43942">MDLVWRLEGEEPGSLRANLLDIDDLELILRQEGDRSFVAHRRNFREGWLDGLEIGSTEAPIKRIVAHWLNLPALRSPIRINGGSQLEWFTGRWTAALGEWRLTIDRRPDHADVWRALGEAHSIAVTHVMEVRRADERDFTAADAKQVLKALQFALSFALGRWVAPALPVGLDGEDRPVWREWAPYHCSNGRSGALAWWWPQGVDIRDYLNEAIVRFSDPDRRFSTQFLMTSAVLMNFAGFVEQRIMTAFAAIEHLSWITLRAQDGMSKKDYDRLKAVGRLRELLNRANVGCDIDADVLQGLAKFAEDANLDGPAAITRIRNEIVHPKQPQKKLYESKGLVRDAWLLCYHYLTLLLLHHMEYSGSYQKAIKNDRWAGDVESVPWL</sequence>
<dbReference type="RefSeq" id="WP_210159028.1">
    <property type="nucleotide sequence ID" value="NZ_JAFCNB010000023.1"/>
</dbReference>
<dbReference type="InterPro" id="IPR058684">
    <property type="entry name" value="YopA_M"/>
</dbReference>
<proteinExistence type="predicted"/>
<dbReference type="Proteomes" id="UP000674234">
    <property type="component" value="Unassembled WGS sequence"/>
</dbReference>
<protein>
    <recommendedName>
        <fullName evidence="1">YopA central domain-containing protein</fullName>
    </recommendedName>
</protein>
<dbReference type="Pfam" id="PF26308">
    <property type="entry name" value="YopA_M"/>
    <property type="match status" value="1"/>
</dbReference>
<organism evidence="2 3">
    <name type="scientific">Microbispora oryzae</name>
    <dbReference type="NCBI Taxonomy" id="2806554"/>
    <lineage>
        <taxon>Bacteria</taxon>
        <taxon>Bacillati</taxon>
        <taxon>Actinomycetota</taxon>
        <taxon>Actinomycetes</taxon>
        <taxon>Streptosporangiales</taxon>
        <taxon>Streptosporangiaceae</taxon>
        <taxon>Microbispora</taxon>
    </lineage>
</organism>
<keyword evidence="3" id="KW-1185">Reference proteome</keyword>
<feature type="domain" description="YopA central" evidence="1">
    <location>
        <begin position="58"/>
        <end position="191"/>
    </location>
</feature>
<evidence type="ECO:0000313" key="3">
    <source>
        <dbReference type="Proteomes" id="UP000674234"/>
    </source>
</evidence>
<accession>A0A940WPV3</accession>
<dbReference type="EMBL" id="JAFCNB010000023">
    <property type="protein sequence ID" value="MBP2707762.1"/>
    <property type="molecule type" value="Genomic_DNA"/>
</dbReference>
<evidence type="ECO:0000259" key="1">
    <source>
        <dbReference type="Pfam" id="PF26308"/>
    </source>
</evidence>
<gene>
    <name evidence="2" type="ORF">JOL79_28660</name>
</gene>
<reference evidence="2" key="1">
    <citation type="submission" date="2021-02" db="EMBL/GenBank/DDBJ databases">
        <title>Draft genome sequence of Microbispora sp. RL4-1S isolated from rice leaves in Thailand.</title>
        <authorList>
            <person name="Muangham S."/>
            <person name="Duangmal K."/>
        </authorList>
    </citation>
    <scope>NUCLEOTIDE SEQUENCE</scope>
    <source>
        <strain evidence="2">RL4-1S</strain>
    </source>
</reference>
<comment type="caution">
    <text evidence="2">The sequence shown here is derived from an EMBL/GenBank/DDBJ whole genome shotgun (WGS) entry which is preliminary data.</text>
</comment>
<dbReference type="AlphaFoldDB" id="A0A940WPV3"/>
<name>A0A940WPV3_9ACTN</name>